<dbReference type="RefSeq" id="WP_120516994.1">
    <property type="nucleotide sequence ID" value="NZ_QXZY01000007.1"/>
</dbReference>
<keyword evidence="3" id="KW-1185">Reference proteome</keyword>
<keyword evidence="1" id="KW-0812">Transmembrane</keyword>
<organism evidence="2 3">
    <name type="scientific">Chitinophaga barathri</name>
    <dbReference type="NCBI Taxonomy" id="1647451"/>
    <lineage>
        <taxon>Bacteria</taxon>
        <taxon>Pseudomonadati</taxon>
        <taxon>Bacteroidota</taxon>
        <taxon>Chitinophagia</taxon>
        <taxon>Chitinophagales</taxon>
        <taxon>Chitinophagaceae</taxon>
        <taxon>Chitinophaga</taxon>
    </lineage>
</organism>
<evidence type="ECO:0000313" key="2">
    <source>
        <dbReference type="EMBL" id="RPD40694.1"/>
    </source>
</evidence>
<sequence>MKIAEDKWRHFFVGIPMGSILQIVAEYIAPGRMVVSGILALVAVIGISYGFELFSRITGKGHHEIKDAVASILGGIIGIAVTITILMTVFY</sequence>
<reference evidence="3" key="1">
    <citation type="submission" date="2018-11" db="EMBL/GenBank/DDBJ databases">
        <title>Chitinophaga lutea sp.nov., isolate from arsenic contaminated soil.</title>
        <authorList>
            <person name="Zong Y."/>
        </authorList>
    </citation>
    <scope>NUCLEOTIDE SEQUENCE [LARGE SCALE GENOMIC DNA]</scope>
    <source>
        <strain evidence="3">YLT18</strain>
    </source>
</reference>
<keyword evidence="1" id="KW-1133">Transmembrane helix</keyword>
<keyword evidence="1" id="KW-0472">Membrane</keyword>
<dbReference type="AlphaFoldDB" id="A0A3N4MAA2"/>
<feature type="transmembrane region" description="Helical" evidence="1">
    <location>
        <begin position="12"/>
        <end position="29"/>
    </location>
</feature>
<protein>
    <submittedName>
        <fullName evidence="2">Uncharacterized protein</fullName>
    </submittedName>
</protein>
<evidence type="ECO:0000256" key="1">
    <source>
        <dbReference type="SAM" id="Phobius"/>
    </source>
</evidence>
<gene>
    <name evidence="2" type="ORF">EG028_11700</name>
</gene>
<dbReference type="Proteomes" id="UP000279089">
    <property type="component" value="Unassembled WGS sequence"/>
</dbReference>
<feature type="transmembrane region" description="Helical" evidence="1">
    <location>
        <begin position="35"/>
        <end position="55"/>
    </location>
</feature>
<evidence type="ECO:0000313" key="3">
    <source>
        <dbReference type="Proteomes" id="UP000279089"/>
    </source>
</evidence>
<accession>A0A3N4MAA2</accession>
<proteinExistence type="predicted"/>
<name>A0A3N4MAA2_9BACT</name>
<dbReference type="OrthoDB" id="676524at2"/>
<dbReference type="EMBL" id="RMBX01000006">
    <property type="protein sequence ID" value="RPD40694.1"/>
    <property type="molecule type" value="Genomic_DNA"/>
</dbReference>
<feature type="transmembrane region" description="Helical" evidence="1">
    <location>
        <begin position="67"/>
        <end position="90"/>
    </location>
</feature>
<comment type="caution">
    <text evidence="2">The sequence shown here is derived from an EMBL/GenBank/DDBJ whole genome shotgun (WGS) entry which is preliminary data.</text>
</comment>